<dbReference type="RefSeq" id="WP_012577643.1">
    <property type="nucleotide sequence ID" value="NZ_CBCRZZ010000007.1"/>
</dbReference>
<protein>
    <submittedName>
        <fullName evidence="1">Uncharacterized protein</fullName>
    </submittedName>
</protein>
<organism evidence="1 2">
    <name type="scientific">Bifidobacterium longum subsp. infantis</name>
    <dbReference type="NCBI Taxonomy" id="1682"/>
    <lineage>
        <taxon>Bacteria</taxon>
        <taxon>Bacillati</taxon>
        <taxon>Actinomycetota</taxon>
        <taxon>Actinomycetes</taxon>
        <taxon>Bifidobacteriales</taxon>
        <taxon>Bifidobacteriaceae</taxon>
        <taxon>Bifidobacterium</taxon>
    </lineage>
</organism>
<keyword evidence="2" id="KW-1185">Reference proteome</keyword>
<gene>
    <name evidence="1" type="ORF">BLIC_c01423</name>
</gene>
<sequence length="271" mass="31280">MAETDRIARLETAFTGRNAWNTGWQWADSYGDLIYNHPDGSKRELGSCYDRDKLIAFSNTLDGSHGNLLKHMRDKNPLRSNDPMADIMIGILRQTSPELLRRLSDDPQGFRDLWSFVWQRAKEPPEPAYLLLDGKDVNECRKAALKTINRYRSFYRSLDAELDRLTDGGYGCMIMYETAIQAEIRLKRYSWDERGRWCMNPMMTLSGNLEILLEPDSTDWRHKTPHVHGTISTGFAYRPNDGHQWDEPKHHATPERLAGAIIRQLKGKGLL</sequence>
<proteinExistence type="predicted"/>
<dbReference type="EMBL" id="CCWP01000029">
    <property type="protein sequence ID" value="CEF01881.1"/>
    <property type="molecule type" value="Genomic_DNA"/>
</dbReference>
<comment type="caution">
    <text evidence="1">The sequence shown here is derived from an EMBL/GenBank/DDBJ whole genome shotgun (WGS) entry which is preliminary data.</text>
</comment>
<accession>A0ABP1X652</accession>
<dbReference type="Proteomes" id="UP000043107">
    <property type="component" value="Unassembled WGS sequence"/>
</dbReference>
<reference evidence="1 2" key="1">
    <citation type="submission" date="2014-09" db="EMBL/GenBank/DDBJ databases">
        <authorList>
            <person name="Bertelli C."/>
        </authorList>
    </citation>
    <scope>NUCLEOTIDE SEQUENCE [LARGE SCALE GENOMIC DNA]</scope>
    <source>
        <strain evidence="1 2">BIC1401111250</strain>
    </source>
</reference>
<name>A0ABP1X652_BIFLI</name>
<evidence type="ECO:0000313" key="1">
    <source>
        <dbReference type="EMBL" id="CEF01881.1"/>
    </source>
</evidence>
<evidence type="ECO:0000313" key="2">
    <source>
        <dbReference type="Proteomes" id="UP000043107"/>
    </source>
</evidence>